<dbReference type="EMBL" id="BGPR01088369">
    <property type="protein sequence ID" value="GBM10975.1"/>
    <property type="molecule type" value="Genomic_DNA"/>
</dbReference>
<reference evidence="2 3" key="1">
    <citation type="journal article" date="2019" name="Sci. Rep.">
        <title>Orb-weaving spider Araneus ventricosus genome elucidates the spidroin gene catalogue.</title>
        <authorList>
            <person name="Kono N."/>
            <person name="Nakamura H."/>
            <person name="Ohtoshi R."/>
            <person name="Moran D.A.P."/>
            <person name="Shinohara A."/>
            <person name="Yoshida Y."/>
            <person name="Fujiwara M."/>
            <person name="Mori M."/>
            <person name="Tomita M."/>
            <person name="Arakawa K."/>
        </authorList>
    </citation>
    <scope>NUCLEOTIDE SEQUENCE [LARGE SCALE GENOMIC DNA]</scope>
</reference>
<comment type="caution">
    <text evidence="2">The sequence shown here is derived from an EMBL/GenBank/DDBJ whole genome shotgun (WGS) entry which is preliminary data.</text>
</comment>
<keyword evidence="3" id="KW-1185">Reference proteome</keyword>
<dbReference type="Proteomes" id="UP000499080">
    <property type="component" value="Unassembled WGS sequence"/>
</dbReference>
<dbReference type="AlphaFoldDB" id="A0A4Y2SVZ8"/>
<accession>A0A4Y2SVZ8</accession>
<protein>
    <submittedName>
        <fullName evidence="2">Uncharacterized protein</fullName>
    </submittedName>
</protein>
<sequence>MGDPSPSQCLQPITSQQEQSVRIEHCNVCTLTVYDGQTYDICIASTWVVVLRASVSSQSPVSKNNQKPTVILNATDHLFLDAELLSLCSFHI</sequence>
<evidence type="ECO:0000313" key="3">
    <source>
        <dbReference type="Proteomes" id="UP000499080"/>
    </source>
</evidence>
<proteinExistence type="predicted"/>
<evidence type="ECO:0000313" key="1">
    <source>
        <dbReference type="EMBL" id="GBM10975.1"/>
    </source>
</evidence>
<gene>
    <name evidence="2" type="ORF">AVEN_10484_1</name>
    <name evidence="1" type="ORF">AVEN_274622_1</name>
</gene>
<name>A0A4Y2SVZ8_ARAVE</name>
<dbReference type="EMBL" id="BGPR01023690">
    <property type="protein sequence ID" value="GBN91055.1"/>
    <property type="molecule type" value="Genomic_DNA"/>
</dbReference>
<evidence type="ECO:0000313" key="2">
    <source>
        <dbReference type="EMBL" id="GBN91055.1"/>
    </source>
</evidence>
<organism evidence="2 3">
    <name type="scientific">Araneus ventricosus</name>
    <name type="common">Orbweaver spider</name>
    <name type="synonym">Epeira ventricosa</name>
    <dbReference type="NCBI Taxonomy" id="182803"/>
    <lineage>
        <taxon>Eukaryota</taxon>
        <taxon>Metazoa</taxon>
        <taxon>Ecdysozoa</taxon>
        <taxon>Arthropoda</taxon>
        <taxon>Chelicerata</taxon>
        <taxon>Arachnida</taxon>
        <taxon>Araneae</taxon>
        <taxon>Araneomorphae</taxon>
        <taxon>Entelegynae</taxon>
        <taxon>Araneoidea</taxon>
        <taxon>Araneidae</taxon>
        <taxon>Araneus</taxon>
    </lineage>
</organism>